<evidence type="ECO:0000256" key="1">
    <source>
        <dbReference type="SAM" id="Phobius"/>
    </source>
</evidence>
<dbReference type="OrthoDB" id="3693108at2"/>
<evidence type="ECO:0000313" key="3">
    <source>
        <dbReference type="Proteomes" id="UP000268727"/>
    </source>
</evidence>
<dbReference type="EMBL" id="RJKM01000001">
    <property type="protein sequence ID" value="ROP41181.1"/>
    <property type="molecule type" value="Genomic_DNA"/>
</dbReference>
<comment type="caution">
    <text evidence="2">The sequence shown here is derived from an EMBL/GenBank/DDBJ whole genome shotgun (WGS) entry which is preliminary data.</text>
</comment>
<feature type="transmembrane region" description="Helical" evidence="1">
    <location>
        <begin position="93"/>
        <end position="117"/>
    </location>
</feature>
<keyword evidence="1" id="KW-0472">Membrane</keyword>
<keyword evidence="1" id="KW-0812">Transmembrane</keyword>
<name>A0A3N1HF92_9PSEU</name>
<keyword evidence="1" id="KW-1133">Transmembrane helix</keyword>
<proteinExistence type="predicted"/>
<dbReference type="AlphaFoldDB" id="A0A3N1HF92"/>
<keyword evidence="3" id="KW-1185">Reference proteome</keyword>
<feature type="transmembrane region" description="Helical" evidence="1">
    <location>
        <begin position="137"/>
        <end position="156"/>
    </location>
</feature>
<evidence type="ECO:0000313" key="2">
    <source>
        <dbReference type="EMBL" id="ROP41181.1"/>
    </source>
</evidence>
<gene>
    <name evidence="2" type="ORF">EDD40_6610</name>
</gene>
<feature type="transmembrane region" description="Helical" evidence="1">
    <location>
        <begin position="66"/>
        <end position="86"/>
    </location>
</feature>
<organism evidence="2 3">
    <name type="scientific">Saccharothrix texasensis</name>
    <dbReference type="NCBI Taxonomy" id="103734"/>
    <lineage>
        <taxon>Bacteria</taxon>
        <taxon>Bacillati</taxon>
        <taxon>Actinomycetota</taxon>
        <taxon>Actinomycetes</taxon>
        <taxon>Pseudonocardiales</taxon>
        <taxon>Pseudonocardiaceae</taxon>
        <taxon>Saccharothrix</taxon>
    </lineage>
</organism>
<dbReference type="RefSeq" id="WP_123746349.1">
    <property type="nucleotide sequence ID" value="NZ_RJKM01000001.1"/>
</dbReference>
<reference evidence="2 3" key="1">
    <citation type="submission" date="2018-11" db="EMBL/GenBank/DDBJ databases">
        <title>Sequencing the genomes of 1000 actinobacteria strains.</title>
        <authorList>
            <person name="Klenk H.-P."/>
        </authorList>
    </citation>
    <scope>NUCLEOTIDE SEQUENCE [LARGE SCALE GENOMIC DNA]</scope>
    <source>
        <strain evidence="2 3">DSM 44231</strain>
    </source>
</reference>
<accession>A0A3N1HF92</accession>
<dbReference type="Proteomes" id="UP000268727">
    <property type="component" value="Unassembled WGS sequence"/>
</dbReference>
<sequence length="207" mass="21125">MSRRLLGAVLLVAAGVVAVVGTFLPLYQEGDAQAGGSLTVTATSWDFVFSNLPAGMDLGPVQSPQYGVPIVVAAVLLAVAVALAFLPEHQRLAARYLAVGGTGLLTGAVWATGASVVSAVGNASRQPDDSYTVEVGAGILLLVAAVLVAVVGVVLLHARRPEPRPGGAVVYRVDGSDDDTDTPPFGIPVVDVAQLPDSEFDRRAEGS</sequence>
<protein>
    <submittedName>
        <fullName evidence="2">Uncharacterized protein</fullName>
    </submittedName>
</protein>